<dbReference type="RefSeq" id="WP_135602784.1">
    <property type="nucleotide sequence ID" value="NZ_RQFK01000029.1"/>
</dbReference>
<evidence type="ECO:0000313" key="1">
    <source>
        <dbReference type="EMBL" id="TGK78654.1"/>
    </source>
</evidence>
<protein>
    <submittedName>
        <fullName evidence="1">Uncharacterized protein</fullName>
    </submittedName>
</protein>
<name>A0A4R9I0F8_9LEPT</name>
<dbReference type="AlphaFoldDB" id="A0A4R9I0F8"/>
<organism evidence="1 2">
    <name type="scientific">Leptospira noumeaensis</name>
    <dbReference type="NCBI Taxonomy" id="2484964"/>
    <lineage>
        <taxon>Bacteria</taxon>
        <taxon>Pseudomonadati</taxon>
        <taxon>Spirochaetota</taxon>
        <taxon>Spirochaetia</taxon>
        <taxon>Leptospirales</taxon>
        <taxon>Leptospiraceae</taxon>
        <taxon>Leptospira</taxon>
    </lineage>
</organism>
<dbReference type="Proteomes" id="UP000298009">
    <property type="component" value="Unassembled WGS sequence"/>
</dbReference>
<evidence type="ECO:0000313" key="2">
    <source>
        <dbReference type="Proteomes" id="UP000298009"/>
    </source>
</evidence>
<dbReference type="EMBL" id="RQFK01000029">
    <property type="protein sequence ID" value="TGK78654.1"/>
    <property type="molecule type" value="Genomic_DNA"/>
</dbReference>
<sequence>MKYLLFTLLLLFTSLNLYSINEDKSKKLNCKPFLKGSFFDYSQLENSKHIIKRFDDNSYIYDLDGTTIIVKSKLEIVKNCILKFKIYELNNPSLSNKQKEEVMAFNSIEEIYKIEGNTAYYRGLNCKCKGYYVKFEE</sequence>
<gene>
    <name evidence="1" type="ORF">EHQ24_16775</name>
</gene>
<dbReference type="OrthoDB" id="9920287at2"/>
<keyword evidence="2" id="KW-1185">Reference proteome</keyword>
<reference evidence="1" key="1">
    <citation type="journal article" date="2019" name="PLoS Negl. Trop. Dis.">
        <title>Revisiting the worldwide diversity of Leptospira species in the environment.</title>
        <authorList>
            <person name="Vincent A.T."/>
            <person name="Schiettekatte O."/>
            <person name="Bourhy P."/>
            <person name="Veyrier F.J."/>
            <person name="Picardeau M."/>
        </authorList>
    </citation>
    <scope>NUCLEOTIDE SEQUENCE [LARGE SCALE GENOMIC DNA]</scope>
    <source>
        <strain evidence="1">201800287</strain>
    </source>
</reference>
<proteinExistence type="predicted"/>
<comment type="caution">
    <text evidence="1">The sequence shown here is derived from an EMBL/GenBank/DDBJ whole genome shotgun (WGS) entry which is preliminary data.</text>
</comment>
<accession>A0A4R9I0F8</accession>